<dbReference type="Proteomes" id="UP000595332">
    <property type="component" value="Chromosome"/>
</dbReference>
<accession>A0A7R6PG78</accession>
<feature type="signal peptide" evidence="1">
    <location>
        <begin position="1"/>
        <end position="22"/>
    </location>
</feature>
<organism evidence="2 3">
    <name type="scientific">Neptunomonas japonica JAMM 1380</name>
    <dbReference type="NCBI Taxonomy" id="1441457"/>
    <lineage>
        <taxon>Bacteria</taxon>
        <taxon>Pseudomonadati</taxon>
        <taxon>Pseudomonadota</taxon>
        <taxon>Gammaproteobacteria</taxon>
        <taxon>Oceanospirillales</taxon>
        <taxon>Oceanospirillaceae</taxon>
        <taxon>Neptunomonas</taxon>
    </lineage>
</organism>
<keyword evidence="3" id="KW-1185">Reference proteome</keyword>
<gene>
    <name evidence="2" type="ORF">NEJAP_1077</name>
</gene>
<dbReference type="AlphaFoldDB" id="A0A7R6PG78"/>
<protein>
    <submittedName>
        <fullName evidence="2">Uncharacterized protein</fullName>
    </submittedName>
</protein>
<dbReference type="EMBL" id="AP014546">
    <property type="protein sequence ID" value="BBB29033.1"/>
    <property type="molecule type" value="Genomic_DNA"/>
</dbReference>
<feature type="chain" id="PRO_5032618047" evidence="1">
    <location>
        <begin position="23"/>
        <end position="140"/>
    </location>
</feature>
<sequence length="140" mass="15191">MRIVVRKVLLVLCMLAVTTAQLYSHAFAMPMDMNSSSSPHINSPHIMNLNKGARVSAEDCCGQLTPVAVSDEHCSVMEESSAHSCADMSDCAQSQCVSPVGCGVSNYIFHLDTSLTTQAYNNHILIDPNSGSLYRPPIFR</sequence>
<dbReference type="KEGG" id="njp:NEJAP_1077"/>
<evidence type="ECO:0000313" key="3">
    <source>
        <dbReference type="Proteomes" id="UP000595332"/>
    </source>
</evidence>
<name>A0A7R6PG78_9GAMM</name>
<evidence type="ECO:0000313" key="2">
    <source>
        <dbReference type="EMBL" id="BBB29033.1"/>
    </source>
</evidence>
<keyword evidence="1" id="KW-0732">Signal</keyword>
<evidence type="ECO:0000256" key="1">
    <source>
        <dbReference type="SAM" id="SignalP"/>
    </source>
</evidence>
<reference evidence="2 3" key="1">
    <citation type="journal article" date="2008" name="Int. J. Syst. Evol. Microbiol.">
        <title>Neptunomonas japonica sp. nov., an Osedax japonicus symbiont-like bacterium isolated from sediment adjacent to sperm whale carcasses off Kagoshima, Japan.</title>
        <authorList>
            <person name="Miyazaki M."/>
            <person name="Nogi Y."/>
            <person name="Fujiwara Y."/>
            <person name="Kawato M."/>
            <person name="Kubokawa K."/>
            <person name="Horikoshi K."/>
        </authorList>
    </citation>
    <scope>NUCLEOTIDE SEQUENCE [LARGE SCALE GENOMIC DNA]</scope>
    <source>
        <strain evidence="2 3">JAMM 1380</strain>
    </source>
</reference>
<proteinExistence type="predicted"/>